<evidence type="ECO:0000313" key="1">
    <source>
        <dbReference type="EMBL" id="MDT0581709.1"/>
    </source>
</evidence>
<proteinExistence type="predicted"/>
<sequence length="109" mass="12240">MNRTFAKVFISEKGVAFGIIREASQPFPSDLAERKVLAEDESGNYFIEVNGAVHFWDHETTESEFVASSLDKFISGCTEPEAVELKPDQVESVWIDPEFAKQFGIKPKP</sequence>
<name>A0AAW8QY51_9ALTE</name>
<protein>
    <recommendedName>
        <fullName evidence="3">SMI1/KNR4 family protein</fullName>
    </recommendedName>
</protein>
<keyword evidence="2" id="KW-1185">Reference proteome</keyword>
<organism evidence="1 2">
    <name type="scientific">Brumicola blandensis</name>
    <dbReference type="NCBI Taxonomy" id="3075611"/>
    <lineage>
        <taxon>Bacteria</taxon>
        <taxon>Pseudomonadati</taxon>
        <taxon>Pseudomonadota</taxon>
        <taxon>Gammaproteobacteria</taxon>
        <taxon>Alteromonadales</taxon>
        <taxon>Alteromonadaceae</taxon>
        <taxon>Brumicola</taxon>
    </lineage>
</organism>
<dbReference type="RefSeq" id="WP_311360487.1">
    <property type="nucleotide sequence ID" value="NZ_JAVRIE010000001.1"/>
</dbReference>
<reference evidence="1 2" key="1">
    <citation type="submission" date="2023-09" db="EMBL/GenBank/DDBJ databases">
        <authorList>
            <person name="Rey-Velasco X."/>
        </authorList>
    </citation>
    <scope>NUCLEOTIDE SEQUENCE [LARGE SCALE GENOMIC DNA]</scope>
    <source>
        <strain evidence="1 2">W409</strain>
    </source>
</reference>
<accession>A0AAW8QY51</accession>
<comment type="caution">
    <text evidence="1">The sequence shown here is derived from an EMBL/GenBank/DDBJ whole genome shotgun (WGS) entry which is preliminary data.</text>
</comment>
<evidence type="ECO:0008006" key="3">
    <source>
        <dbReference type="Google" id="ProtNLM"/>
    </source>
</evidence>
<dbReference type="AlphaFoldDB" id="A0AAW8QY51"/>
<gene>
    <name evidence="1" type="ORF">RM544_04090</name>
</gene>
<evidence type="ECO:0000313" key="2">
    <source>
        <dbReference type="Proteomes" id="UP001249020"/>
    </source>
</evidence>
<dbReference type="EMBL" id="JAVRIE010000001">
    <property type="protein sequence ID" value="MDT0581709.1"/>
    <property type="molecule type" value="Genomic_DNA"/>
</dbReference>
<dbReference type="Proteomes" id="UP001249020">
    <property type="component" value="Unassembled WGS sequence"/>
</dbReference>